<evidence type="ECO:0000256" key="5">
    <source>
        <dbReference type="ARBA" id="ARBA00023157"/>
    </source>
</evidence>
<dbReference type="InterPro" id="IPR013766">
    <property type="entry name" value="Thioredoxin_domain"/>
</dbReference>
<protein>
    <recommendedName>
        <fullName evidence="2 7">Thioredoxin</fullName>
    </recommendedName>
</protein>
<dbReference type="STRING" id="392015.SAMN05421543_114107"/>
<dbReference type="CDD" id="cd02947">
    <property type="entry name" value="TRX_family"/>
    <property type="match status" value="1"/>
</dbReference>
<dbReference type="PANTHER" id="PTHR45663:SF11">
    <property type="entry name" value="GEO12009P1"/>
    <property type="match status" value="1"/>
</dbReference>
<dbReference type="eggNOG" id="COG3118">
    <property type="taxonomic scope" value="Bacteria"/>
</dbReference>
<keyword evidence="5 10" id="KW-1015">Disulfide bond</keyword>
<feature type="active site" description="Nucleophile" evidence="9">
    <location>
        <position position="29"/>
    </location>
</feature>
<proteinExistence type="inferred from homology"/>
<evidence type="ECO:0000256" key="8">
    <source>
        <dbReference type="PIRNR" id="PIRNR000077"/>
    </source>
</evidence>
<dbReference type="GO" id="GO:0015035">
    <property type="term" value="F:protein-disulfide reductase activity"/>
    <property type="evidence" value="ECO:0007669"/>
    <property type="project" value="UniProtKB-UniRule"/>
</dbReference>
<dbReference type="PROSITE" id="PS00194">
    <property type="entry name" value="THIOREDOXIN_1"/>
    <property type="match status" value="1"/>
</dbReference>
<evidence type="ECO:0000256" key="3">
    <source>
        <dbReference type="ARBA" id="ARBA00022448"/>
    </source>
</evidence>
<keyword evidence="4" id="KW-0249">Electron transport</keyword>
<dbReference type="InterPro" id="IPR036249">
    <property type="entry name" value="Thioredoxin-like_sf"/>
</dbReference>
<dbReference type="Gene3D" id="3.40.30.10">
    <property type="entry name" value="Glutaredoxin"/>
    <property type="match status" value="1"/>
</dbReference>
<name>A0A1I7KA23_9BACL</name>
<dbReference type="SUPFAM" id="SSF52833">
    <property type="entry name" value="Thioredoxin-like"/>
    <property type="match status" value="1"/>
</dbReference>
<feature type="active site" description="Nucleophile" evidence="9">
    <location>
        <position position="32"/>
    </location>
</feature>
<dbReference type="GO" id="GO:0045454">
    <property type="term" value="P:cell redox homeostasis"/>
    <property type="evidence" value="ECO:0007669"/>
    <property type="project" value="TreeGrafter"/>
</dbReference>
<keyword evidence="13" id="KW-1185">Reference proteome</keyword>
<dbReference type="PIRSF" id="PIRSF000077">
    <property type="entry name" value="Thioredoxin"/>
    <property type="match status" value="1"/>
</dbReference>
<feature type="site" description="Contributes to redox potential value" evidence="9">
    <location>
        <position position="31"/>
    </location>
</feature>
<evidence type="ECO:0000313" key="13">
    <source>
        <dbReference type="Proteomes" id="UP000183508"/>
    </source>
</evidence>
<evidence type="ECO:0000256" key="4">
    <source>
        <dbReference type="ARBA" id="ARBA00022982"/>
    </source>
</evidence>
<evidence type="ECO:0000256" key="9">
    <source>
        <dbReference type="PIRSR" id="PIRSR000077-1"/>
    </source>
</evidence>
<evidence type="ECO:0000256" key="7">
    <source>
        <dbReference type="NCBIfam" id="TIGR01068"/>
    </source>
</evidence>
<evidence type="ECO:0000256" key="2">
    <source>
        <dbReference type="ARBA" id="ARBA00020570"/>
    </source>
</evidence>
<dbReference type="PROSITE" id="PS51352">
    <property type="entry name" value="THIOREDOXIN_2"/>
    <property type="match status" value="1"/>
</dbReference>
<evidence type="ECO:0000256" key="10">
    <source>
        <dbReference type="PIRSR" id="PIRSR000077-4"/>
    </source>
</evidence>
<feature type="disulfide bond" description="Redox-active" evidence="10">
    <location>
        <begin position="29"/>
        <end position="32"/>
    </location>
</feature>
<evidence type="ECO:0000313" key="12">
    <source>
        <dbReference type="EMBL" id="SFU94267.1"/>
    </source>
</evidence>
<dbReference type="GO" id="GO:0005829">
    <property type="term" value="C:cytosol"/>
    <property type="evidence" value="ECO:0007669"/>
    <property type="project" value="TreeGrafter"/>
</dbReference>
<keyword evidence="6 10" id="KW-0676">Redox-active center</keyword>
<dbReference type="FunFam" id="3.40.30.10:FF:000001">
    <property type="entry name" value="Thioredoxin"/>
    <property type="match status" value="1"/>
</dbReference>
<feature type="site" description="Contributes to redox potential value" evidence="9">
    <location>
        <position position="30"/>
    </location>
</feature>
<evidence type="ECO:0000256" key="6">
    <source>
        <dbReference type="ARBA" id="ARBA00023284"/>
    </source>
</evidence>
<dbReference type="InterPro" id="IPR017937">
    <property type="entry name" value="Thioredoxin_CS"/>
</dbReference>
<dbReference type="Proteomes" id="UP000183508">
    <property type="component" value="Unassembled WGS sequence"/>
</dbReference>
<feature type="site" description="Deprotonates C-terminal active site Cys" evidence="9">
    <location>
        <position position="23"/>
    </location>
</feature>
<accession>A0A1I7KA23</accession>
<dbReference type="AlphaFoldDB" id="A0A1I7KA23"/>
<dbReference type="OrthoDB" id="9790390at2"/>
<reference evidence="13" key="1">
    <citation type="submission" date="2016-10" db="EMBL/GenBank/DDBJ databases">
        <authorList>
            <person name="Varghese N."/>
        </authorList>
    </citation>
    <scope>NUCLEOTIDE SEQUENCE [LARGE SCALE GENOMIC DNA]</scope>
    <source>
        <strain evidence="13">DSM 17980</strain>
    </source>
</reference>
<feature type="domain" description="Thioredoxin" evidence="11">
    <location>
        <begin position="1"/>
        <end position="104"/>
    </location>
</feature>
<sequence>MAKEVTDATFAAFVQSDKPVLIDFWATWCGPCRMMAPVIEEIAEEYADRLEVGKLDVDQNPQTASQFGIMSIPTLLVFKDGQVVKQLIGYRSKADLVSQLADVL</sequence>
<dbReference type="NCBIfam" id="TIGR01068">
    <property type="entry name" value="thioredoxin"/>
    <property type="match status" value="1"/>
</dbReference>
<comment type="similarity">
    <text evidence="1 8">Belongs to the thioredoxin family.</text>
</comment>
<dbReference type="PRINTS" id="PR00421">
    <property type="entry name" value="THIOREDOXIN"/>
</dbReference>
<evidence type="ECO:0000256" key="1">
    <source>
        <dbReference type="ARBA" id="ARBA00008987"/>
    </source>
</evidence>
<dbReference type="RefSeq" id="WP_139234702.1">
    <property type="nucleotide sequence ID" value="NZ_FPBV01000014.1"/>
</dbReference>
<evidence type="ECO:0000259" key="11">
    <source>
        <dbReference type="PROSITE" id="PS51352"/>
    </source>
</evidence>
<dbReference type="InterPro" id="IPR005746">
    <property type="entry name" value="Thioredoxin"/>
</dbReference>
<gene>
    <name evidence="12" type="ORF">SAMN05421543_114107</name>
</gene>
<keyword evidence="3" id="KW-0813">Transport</keyword>
<dbReference type="EMBL" id="FPBV01000014">
    <property type="protein sequence ID" value="SFU94267.1"/>
    <property type="molecule type" value="Genomic_DNA"/>
</dbReference>
<organism evidence="12 13">
    <name type="scientific">Alicyclobacillus macrosporangiidus</name>
    <dbReference type="NCBI Taxonomy" id="392015"/>
    <lineage>
        <taxon>Bacteria</taxon>
        <taxon>Bacillati</taxon>
        <taxon>Bacillota</taxon>
        <taxon>Bacilli</taxon>
        <taxon>Bacillales</taxon>
        <taxon>Alicyclobacillaceae</taxon>
        <taxon>Alicyclobacillus</taxon>
    </lineage>
</organism>
<dbReference type="Pfam" id="PF00085">
    <property type="entry name" value="Thioredoxin"/>
    <property type="match status" value="1"/>
</dbReference>
<dbReference type="PANTHER" id="PTHR45663">
    <property type="entry name" value="GEO12009P1"/>
    <property type="match status" value="1"/>
</dbReference>